<organism evidence="2 3">
    <name type="scientific">Peronospora matthiolae</name>
    <dbReference type="NCBI Taxonomy" id="2874970"/>
    <lineage>
        <taxon>Eukaryota</taxon>
        <taxon>Sar</taxon>
        <taxon>Stramenopiles</taxon>
        <taxon>Oomycota</taxon>
        <taxon>Peronosporomycetes</taxon>
        <taxon>Peronosporales</taxon>
        <taxon>Peronosporaceae</taxon>
        <taxon>Peronospora</taxon>
    </lineage>
</organism>
<dbReference type="AlphaFoldDB" id="A0AAV1TFN8"/>
<evidence type="ECO:0000313" key="3">
    <source>
        <dbReference type="Proteomes" id="UP001162060"/>
    </source>
</evidence>
<proteinExistence type="predicted"/>
<evidence type="ECO:0000313" key="2">
    <source>
        <dbReference type="EMBL" id="CAK7916684.1"/>
    </source>
</evidence>
<protein>
    <submittedName>
        <fullName evidence="2">Uncharacterized protein</fullName>
    </submittedName>
</protein>
<dbReference type="Proteomes" id="UP001162060">
    <property type="component" value="Unassembled WGS sequence"/>
</dbReference>
<dbReference type="EMBL" id="CAKLBY020000045">
    <property type="protein sequence ID" value="CAK7916684.1"/>
    <property type="molecule type" value="Genomic_DNA"/>
</dbReference>
<accession>A0AAV1TFN8</accession>
<reference evidence="2" key="1">
    <citation type="submission" date="2024-01" db="EMBL/GenBank/DDBJ databases">
        <authorList>
            <person name="Webb A."/>
        </authorList>
    </citation>
    <scope>NUCLEOTIDE SEQUENCE</scope>
    <source>
        <strain evidence="2">Pm1</strain>
    </source>
</reference>
<name>A0AAV1TFN8_9STRA</name>
<feature type="region of interest" description="Disordered" evidence="1">
    <location>
        <begin position="14"/>
        <end position="71"/>
    </location>
</feature>
<gene>
    <name evidence="2" type="ORF">PM001_LOCUS5447</name>
</gene>
<sequence length="152" mass="17223">MFKTTRVVLAIREKVENGGSESESTGSEDDLDRRRVCVTTTPDQDHPNKEQRTWQKNTGEGEGRNRSGRSKVCAHCGSTRHDVRGCWKPLTFQNCARKVHPSDKCFFVCAACGDIHESGKCLMEELVNLIRKRYVPTKHAGMFPPELEEMLN</sequence>
<feature type="compositionally biased region" description="Basic and acidic residues" evidence="1">
    <location>
        <begin position="43"/>
        <end position="65"/>
    </location>
</feature>
<evidence type="ECO:0000256" key="1">
    <source>
        <dbReference type="SAM" id="MobiDB-lite"/>
    </source>
</evidence>
<comment type="caution">
    <text evidence="2">The sequence shown here is derived from an EMBL/GenBank/DDBJ whole genome shotgun (WGS) entry which is preliminary data.</text>
</comment>